<sequence>MAQLRRTFGRWGALALLILTPALSMPAFRLTAIQQLHYDVGEPLWQYSGRVMACTFCHVNKDGGAPWNPFGQALQKGFQTNPRANFGDVLYSVLAANGDSDGDGYPDAIEVFAHTLPGDASSKPDKPLAELEAEFAAAGGVEQYAPKGSEGPGKKGKKALSAPAGSLSGKE</sequence>
<evidence type="ECO:0000313" key="3">
    <source>
        <dbReference type="Proteomes" id="UP001060261"/>
    </source>
</evidence>
<feature type="region of interest" description="Disordered" evidence="1">
    <location>
        <begin position="140"/>
        <end position="171"/>
    </location>
</feature>
<organism evidence="2 3">
    <name type="scientific">Deinococcus rubellus</name>
    <dbReference type="NCBI Taxonomy" id="1889240"/>
    <lineage>
        <taxon>Bacteria</taxon>
        <taxon>Thermotogati</taxon>
        <taxon>Deinococcota</taxon>
        <taxon>Deinococci</taxon>
        <taxon>Deinococcales</taxon>
        <taxon>Deinococcaceae</taxon>
        <taxon>Deinococcus</taxon>
    </lineage>
</organism>
<evidence type="ECO:0000256" key="1">
    <source>
        <dbReference type="SAM" id="MobiDB-lite"/>
    </source>
</evidence>
<gene>
    <name evidence="2" type="ORF">N0D28_12980</name>
</gene>
<dbReference type="Proteomes" id="UP001060261">
    <property type="component" value="Chromosome"/>
</dbReference>
<dbReference type="EMBL" id="CP104213">
    <property type="protein sequence ID" value="UWX63633.1"/>
    <property type="molecule type" value="Genomic_DNA"/>
</dbReference>
<proteinExistence type="predicted"/>
<evidence type="ECO:0000313" key="2">
    <source>
        <dbReference type="EMBL" id="UWX63633.1"/>
    </source>
</evidence>
<reference evidence="2" key="1">
    <citation type="submission" date="2022-09" db="EMBL/GenBank/DDBJ databases">
        <title>genome sequence of Deinococcus rubellus.</title>
        <authorList>
            <person name="Srinivasan S."/>
        </authorList>
    </citation>
    <scope>NUCLEOTIDE SEQUENCE</scope>
    <source>
        <strain evidence="2">Ant6</strain>
    </source>
</reference>
<protein>
    <submittedName>
        <fullName evidence="2">Thrombospondin type 3 repeat-containing protein</fullName>
    </submittedName>
</protein>
<name>A0ABY5YF18_9DEIO</name>
<accession>A0ABY5YF18</accession>
<keyword evidence="3" id="KW-1185">Reference proteome</keyword>
<dbReference type="RefSeq" id="WP_260559916.1">
    <property type="nucleotide sequence ID" value="NZ_BAABEC010000074.1"/>
</dbReference>